<dbReference type="Pfam" id="PF00155">
    <property type="entry name" value="Aminotran_1_2"/>
    <property type="match status" value="1"/>
</dbReference>
<dbReference type="PANTHER" id="PTHR46383:SF4">
    <property type="entry name" value="AMINOTRANSFERASE"/>
    <property type="match status" value="1"/>
</dbReference>
<evidence type="ECO:0000256" key="3">
    <source>
        <dbReference type="ARBA" id="ARBA00022576"/>
    </source>
</evidence>
<evidence type="ECO:0000256" key="2">
    <source>
        <dbReference type="ARBA" id="ARBA00007441"/>
    </source>
</evidence>
<feature type="domain" description="Aminotransferase class I/classII large" evidence="7">
    <location>
        <begin position="30"/>
        <end position="377"/>
    </location>
</feature>
<organism evidence="8 9">
    <name type="scientific">Alkalicoccus saliphilus</name>
    <dbReference type="NCBI Taxonomy" id="200989"/>
    <lineage>
        <taxon>Bacteria</taxon>
        <taxon>Bacillati</taxon>
        <taxon>Bacillota</taxon>
        <taxon>Bacilli</taxon>
        <taxon>Bacillales</taxon>
        <taxon>Bacillaceae</taxon>
        <taxon>Alkalicoccus</taxon>
    </lineage>
</organism>
<evidence type="ECO:0000256" key="6">
    <source>
        <dbReference type="RuleBase" id="RU000481"/>
    </source>
</evidence>
<dbReference type="InterPro" id="IPR004839">
    <property type="entry name" value="Aminotransferase_I/II_large"/>
</dbReference>
<dbReference type="Gene3D" id="3.40.640.10">
    <property type="entry name" value="Type I PLP-dependent aspartate aminotransferase-like (Major domain)"/>
    <property type="match status" value="1"/>
</dbReference>
<evidence type="ECO:0000259" key="7">
    <source>
        <dbReference type="Pfam" id="PF00155"/>
    </source>
</evidence>
<dbReference type="CDD" id="cd00609">
    <property type="entry name" value="AAT_like"/>
    <property type="match status" value="1"/>
</dbReference>
<evidence type="ECO:0000313" key="8">
    <source>
        <dbReference type="EMBL" id="PTL40303.1"/>
    </source>
</evidence>
<dbReference type="GO" id="GO:0008483">
    <property type="term" value="F:transaminase activity"/>
    <property type="evidence" value="ECO:0007669"/>
    <property type="project" value="UniProtKB-KW"/>
</dbReference>
<sequence>MENNINEQVKNIEISGIRQFFNRVQQFPEAVQLTLGQPDFQTPEHIKQAAIKAIENNLTTYTPNAGTVDLRNEAVKWAEKRFGMEYDAADEVIVTVGASQAIDVTMRTILNPGDEVIIPAPVYPAYEPIIKQCGAYPVLIDTTETNFKLTETQLKKALTSRTKAVMLPYPSNPTGVTLTDEELERLHHILKDLDIFVVADEIYGELRYNGRHKSMAVMPGMKTKTIVISGLSKSHSMTGWRIGFLFADKSIAAHLIKVHQYNVSCASSISQAAALEALRHGAEDPEIMKQEYDRRRIWMLAKLKEIGIPAVAPEGAFYIFPDISASGLSSFEFSLKLLEEEKLAVVPGTAFSIYGEGYVRLSYAYAMDELKEAMRRLEIFWGKKAGHV</sequence>
<proteinExistence type="inferred from homology"/>
<comment type="caution">
    <text evidence="8">The sequence shown here is derived from an EMBL/GenBank/DDBJ whole genome shotgun (WGS) entry which is preliminary data.</text>
</comment>
<reference evidence="8 9" key="1">
    <citation type="submission" date="2018-03" db="EMBL/GenBank/DDBJ databases">
        <title>Alkalicoccus saliphilus sp. nov., isolated from a mineral pool.</title>
        <authorList>
            <person name="Zhao B."/>
        </authorList>
    </citation>
    <scope>NUCLEOTIDE SEQUENCE [LARGE SCALE GENOMIC DNA]</scope>
    <source>
        <strain evidence="8 9">6AG</strain>
    </source>
</reference>
<dbReference type="PROSITE" id="PS00105">
    <property type="entry name" value="AA_TRANSFER_CLASS_1"/>
    <property type="match status" value="1"/>
</dbReference>
<comment type="cofactor">
    <cofactor evidence="1 6">
        <name>pyridoxal 5'-phosphate</name>
        <dbReference type="ChEBI" id="CHEBI:597326"/>
    </cofactor>
</comment>
<dbReference type="InterPro" id="IPR004838">
    <property type="entry name" value="NHTrfase_class1_PyrdxlP-BS"/>
</dbReference>
<dbReference type="EC" id="2.6.1.-" evidence="6"/>
<keyword evidence="3 6" id="KW-0032">Aminotransferase</keyword>
<dbReference type="PRINTS" id="PR00753">
    <property type="entry name" value="ACCSYNTHASE"/>
</dbReference>
<dbReference type="Proteomes" id="UP000240509">
    <property type="component" value="Unassembled WGS sequence"/>
</dbReference>
<dbReference type="InterPro" id="IPR015422">
    <property type="entry name" value="PyrdxlP-dep_Trfase_small"/>
</dbReference>
<dbReference type="SUPFAM" id="SSF53383">
    <property type="entry name" value="PLP-dependent transferases"/>
    <property type="match status" value="1"/>
</dbReference>
<name>A0A2T4UA79_9BACI</name>
<dbReference type="AlphaFoldDB" id="A0A2T4UA79"/>
<dbReference type="OrthoDB" id="9802328at2"/>
<dbReference type="FunFam" id="3.40.640.10:FF:000033">
    <property type="entry name" value="Aspartate aminotransferase"/>
    <property type="match status" value="1"/>
</dbReference>
<keyword evidence="5" id="KW-0663">Pyridoxal phosphate</keyword>
<dbReference type="InterPro" id="IPR015421">
    <property type="entry name" value="PyrdxlP-dep_Trfase_major"/>
</dbReference>
<dbReference type="GO" id="GO:0030170">
    <property type="term" value="F:pyridoxal phosphate binding"/>
    <property type="evidence" value="ECO:0007669"/>
    <property type="project" value="InterPro"/>
</dbReference>
<evidence type="ECO:0000256" key="5">
    <source>
        <dbReference type="ARBA" id="ARBA00022898"/>
    </source>
</evidence>
<dbReference type="GO" id="GO:0006520">
    <property type="term" value="P:amino acid metabolic process"/>
    <property type="evidence" value="ECO:0007669"/>
    <property type="project" value="InterPro"/>
</dbReference>
<gene>
    <name evidence="8" type="ORF">C6Y45_02670</name>
</gene>
<evidence type="ECO:0000256" key="4">
    <source>
        <dbReference type="ARBA" id="ARBA00022679"/>
    </source>
</evidence>
<protein>
    <recommendedName>
        <fullName evidence="6">Aminotransferase</fullName>
        <ecNumber evidence="6">2.6.1.-</ecNumber>
    </recommendedName>
</protein>
<dbReference type="InterPro" id="IPR015424">
    <property type="entry name" value="PyrdxlP-dep_Trfase"/>
</dbReference>
<accession>A0A2T4UA79</accession>
<keyword evidence="9" id="KW-1185">Reference proteome</keyword>
<dbReference type="Gene3D" id="3.90.1150.10">
    <property type="entry name" value="Aspartate Aminotransferase, domain 1"/>
    <property type="match status" value="1"/>
</dbReference>
<dbReference type="InterPro" id="IPR050596">
    <property type="entry name" value="AspAT/PAT-like"/>
</dbReference>
<evidence type="ECO:0000313" key="9">
    <source>
        <dbReference type="Proteomes" id="UP000240509"/>
    </source>
</evidence>
<dbReference type="PANTHER" id="PTHR46383">
    <property type="entry name" value="ASPARTATE AMINOTRANSFERASE"/>
    <property type="match status" value="1"/>
</dbReference>
<comment type="similarity">
    <text evidence="2 6">Belongs to the class-I pyridoxal-phosphate-dependent aminotransferase family.</text>
</comment>
<keyword evidence="4 6" id="KW-0808">Transferase</keyword>
<evidence type="ECO:0000256" key="1">
    <source>
        <dbReference type="ARBA" id="ARBA00001933"/>
    </source>
</evidence>
<dbReference type="EMBL" id="PZJJ01000002">
    <property type="protein sequence ID" value="PTL40303.1"/>
    <property type="molecule type" value="Genomic_DNA"/>
</dbReference>
<dbReference type="NCBIfam" id="NF005817">
    <property type="entry name" value="PRK07683.1"/>
    <property type="match status" value="1"/>
</dbReference>
<dbReference type="RefSeq" id="WP_107583481.1">
    <property type="nucleotide sequence ID" value="NZ_PZJJ01000002.1"/>
</dbReference>